<evidence type="ECO:0000256" key="1">
    <source>
        <dbReference type="SAM" id="MobiDB-lite"/>
    </source>
</evidence>
<dbReference type="PANTHER" id="PTHR47403">
    <property type="entry name" value="LOC100145250 PROTEIN"/>
    <property type="match status" value="1"/>
</dbReference>
<dbReference type="CDD" id="cd04301">
    <property type="entry name" value="NAT_SF"/>
    <property type="match status" value="1"/>
</dbReference>
<dbReference type="PANTHER" id="PTHR47403:SF6">
    <property type="entry name" value="N-ACETYLTRANSFERASE DOMAIN-CONTAINING PROTEIN"/>
    <property type="match status" value="1"/>
</dbReference>
<dbReference type="PATRIC" id="fig|1227454.3.peg.3408"/>
<feature type="domain" description="N-acetyltransferase" evidence="2">
    <location>
        <begin position="25"/>
        <end position="172"/>
    </location>
</feature>
<reference evidence="3 4" key="1">
    <citation type="journal article" date="2014" name="PLoS Genet.">
        <title>Phylogenetically driven sequencing of extremely halophilic archaea reveals strategies for static and dynamic osmo-response.</title>
        <authorList>
            <person name="Becker E.A."/>
            <person name="Seitzer P.M."/>
            <person name="Tritt A."/>
            <person name="Larsen D."/>
            <person name="Krusor M."/>
            <person name="Yao A.I."/>
            <person name="Wu D."/>
            <person name="Madern D."/>
            <person name="Eisen J.A."/>
            <person name="Darling A.E."/>
            <person name="Facciotti M.T."/>
        </authorList>
    </citation>
    <scope>NUCLEOTIDE SEQUENCE [LARGE SCALE GENOMIC DNA]</scope>
    <source>
        <strain evidence="3 4">JCM 10879</strain>
    </source>
</reference>
<dbReference type="InterPro" id="IPR016181">
    <property type="entry name" value="Acyl_CoA_acyltransferase"/>
</dbReference>
<name>M0LDQ5_9EURY</name>
<keyword evidence="4" id="KW-1185">Reference proteome</keyword>
<dbReference type="InterPro" id="IPR000182">
    <property type="entry name" value="GNAT_dom"/>
</dbReference>
<dbReference type="PROSITE" id="PS51186">
    <property type="entry name" value="GNAT"/>
    <property type="match status" value="1"/>
</dbReference>
<feature type="compositionally biased region" description="Polar residues" evidence="1">
    <location>
        <begin position="1"/>
        <end position="11"/>
    </location>
</feature>
<evidence type="ECO:0000313" key="4">
    <source>
        <dbReference type="Proteomes" id="UP000011607"/>
    </source>
</evidence>
<feature type="region of interest" description="Disordered" evidence="1">
    <location>
        <begin position="1"/>
        <end position="26"/>
    </location>
</feature>
<dbReference type="Gene3D" id="3.40.630.30">
    <property type="match status" value="1"/>
</dbReference>
<sequence length="330" mass="36729">MSPKHSIQQTAENEHTDDSDGDDAIDIRRATHDDYEGVRAFTEDIWDDRGGDYIPEIYHDWLEDEDERDEKKTFLATVDETPVGIVQAVLISPDEAWFQGIRVAADYRGKGISYRLNEACFEWARERGATVGRVLIHSWNTTSFAAARSSGFEPVTEFRFAEPAPDAEADVTSSAGPARVTSDPHAAWRYWTHSDARDRLNGVGMAPEETWALRELTRADFERFADETAVFAVERENGLAGTAYRNRTYDREDDDGVETTWAEYGVAGWEDADAARTLLAAIARDAADVGADETRVLIPETTRFVTDAAYAGADLAEEADFVLGVDLTAR</sequence>
<keyword evidence="3" id="KW-0808">Transferase</keyword>
<organism evidence="3 4">
    <name type="scientific">Halobiforma nitratireducens JCM 10879</name>
    <dbReference type="NCBI Taxonomy" id="1227454"/>
    <lineage>
        <taxon>Archaea</taxon>
        <taxon>Methanobacteriati</taxon>
        <taxon>Methanobacteriota</taxon>
        <taxon>Stenosarchaea group</taxon>
        <taxon>Halobacteria</taxon>
        <taxon>Halobacteriales</taxon>
        <taxon>Natrialbaceae</taxon>
        <taxon>Halobiforma</taxon>
    </lineage>
</organism>
<gene>
    <name evidence="3" type="ORF">C446_16632</name>
</gene>
<evidence type="ECO:0000313" key="3">
    <source>
        <dbReference type="EMBL" id="EMA30554.1"/>
    </source>
</evidence>
<dbReference type="Proteomes" id="UP000011607">
    <property type="component" value="Unassembled WGS sequence"/>
</dbReference>
<dbReference type="STRING" id="1227454.C446_16632"/>
<dbReference type="Pfam" id="PF00583">
    <property type="entry name" value="Acetyltransf_1"/>
    <property type="match status" value="1"/>
</dbReference>
<evidence type="ECO:0000259" key="2">
    <source>
        <dbReference type="PROSITE" id="PS51186"/>
    </source>
</evidence>
<proteinExistence type="predicted"/>
<comment type="caution">
    <text evidence="3">The sequence shown here is derived from an EMBL/GenBank/DDBJ whole genome shotgun (WGS) entry which is preliminary data.</text>
</comment>
<protein>
    <submittedName>
        <fullName evidence="3">GCN5-like N-acetyltransferase</fullName>
    </submittedName>
</protein>
<dbReference type="AlphaFoldDB" id="M0LDQ5"/>
<dbReference type="eggNOG" id="arCOG00845">
    <property type="taxonomic scope" value="Archaea"/>
</dbReference>
<dbReference type="SUPFAM" id="SSF55729">
    <property type="entry name" value="Acyl-CoA N-acyltransferases (Nat)"/>
    <property type="match status" value="1"/>
</dbReference>
<dbReference type="GO" id="GO:0016747">
    <property type="term" value="F:acyltransferase activity, transferring groups other than amino-acyl groups"/>
    <property type="evidence" value="ECO:0007669"/>
    <property type="project" value="InterPro"/>
</dbReference>
<dbReference type="EMBL" id="AOMA01000172">
    <property type="protein sequence ID" value="EMA30554.1"/>
    <property type="molecule type" value="Genomic_DNA"/>
</dbReference>
<dbReference type="RefSeq" id="WP_006674204.1">
    <property type="nucleotide sequence ID" value="NZ_AOMA01000172.1"/>
</dbReference>
<dbReference type="OrthoDB" id="134118at2157"/>
<accession>M0LDQ5</accession>